<name>X1IEB3_9ZZZZ</name>
<comment type="caution">
    <text evidence="1">The sequence shown here is derived from an EMBL/GenBank/DDBJ whole genome shotgun (WGS) entry which is preliminary data.</text>
</comment>
<dbReference type="AlphaFoldDB" id="X1IEB3"/>
<reference evidence="1" key="1">
    <citation type="journal article" date="2014" name="Front. Microbiol.">
        <title>High frequency of phylogenetically diverse reductive dehalogenase-homologous genes in deep subseafloor sedimentary metagenomes.</title>
        <authorList>
            <person name="Kawai M."/>
            <person name="Futagami T."/>
            <person name="Toyoda A."/>
            <person name="Takaki Y."/>
            <person name="Nishi S."/>
            <person name="Hori S."/>
            <person name="Arai W."/>
            <person name="Tsubouchi T."/>
            <person name="Morono Y."/>
            <person name="Uchiyama I."/>
            <person name="Ito T."/>
            <person name="Fujiyama A."/>
            <person name="Inagaki F."/>
            <person name="Takami H."/>
        </authorList>
    </citation>
    <scope>NUCLEOTIDE SEQUENCE</scope>
    <source>
        <strain evidence="1">Expedition CK06-06</strain>
    </source>
</reference>
<accession>X1IEB3</accession>
<organism evidence="1">
    <name type="scientific">marine sediment metagenome</name>
    <dbReference type="NCBI Taxonomy" id="412755"/>
    <lineage>
        <taxon>unclassified sequences</taxon>
        <taxon>metagenomes</taxon>
        <taxon>ecological metagenomes</taxon>
    </lineage>
</organism>
<protein>
    <submittedName>
        <fullName evidence="1">Uncharacterized protein</fullName>
    </submittedName>
</protein>
<proteinExistence type="predicted"/>
<dbReference type="EMBL" id="BARU01038019">
    <property type="protein sequence ID" value="GAH80012.1"/>
    <property type="molecule type" value="Genomic_DNA"/>
</dbReference>
<evidence type="ECO:0000313" key="1">
    <source>
        <dbReference type="EMBL" id="GAH80012.1"/>
    </source>
</evidence>
<sequence>MRERNAALMFVLLFSFISAILISAKPVDVLLKPAEYGKTSRAVPIGKNKPELPEVMPIPKRTIISERPKASPF</sequence>
<feature type="non-terminal residue" evidence="1">
    <location>
        <position position="73"/>
    </location>
</feature>
<gene>
    <name evidence="1" type="ORF">S03H2_59149</name>
</gene>